<name>A0ABN1E8S4_SACER</name>
<dbReference type="GO" id="GO:0032259">
    <property type="term" value="P:methylation"/>
    <property type="evidence" value="ECO:0007669"/>
    <property type="project" value="UniProtKB-KW"/>
</dbReference>
<dbReference type="InterPro" id="IPR029063">
    <property type="entry name" value="SAM-dependent_MTases_sf"/>
</dbReference>
<dbReference type="RefSeq" id="WP_009950616.1">
    <property type="nucleotide sequence ID" value="NZ_BAAAGS010000092.1"/>
</dbReference>
<organism evidence="2 3">
    <name type="scientific">Saccharopolyspora erythraea</name>
    <name type="common">Streptomyces erythraeus</name>
    <dbReference type="NCBI Taxonomy" id="1836"/>
    <lineage>
        <taxon>Bacteria</taxon>
        <taxon>Bacillati</taxon>
        <taxon>Actinomycetota</taxon>
        <taxon>Actinomycetes</taxon>
        <taxon>Pseudonocardiales</taxon>
        <taxon>Pseudonocardiaceae</taxon>
        <taxon>Saccharopolyspora</taxon>
    </lineage>
</organism>
<evidence type="ECO:0000313" key="2">
    <source>
        <dbReference type="EMBL" id="GAA0561476.1"/>
    </source>
</evidence>
<evidence type="ECO:0000259" key="1">
    <source>
        <dbReference type="Pfam" id="PF13649"/>
    </source>
</evidence>
<dbReference type="EMBL" id="BAAAGS010000092">
    <property type="protein sequence ID" value="GAA0561476.1"/>
    <property type="molecule type" value="Genomic_DNA"/>
</dbReference>
<dbReference type="PANTHER" id="PTHR43591:SF24">
    <property type="entry name" value="2-METHOXY-6-POLYPRENYL-1,4-BENZOQUINOL METHYLASE, MITOCHONDRIAL"/>
    <property type="match status" value="1"/>
</dbReference>
<reference evidence="2 3" key="1">
    <citation type="journal article" date="2019" name="Int. J. Syst. Evol. Microbiol.">
        <title>The Global Catalogue of Microorganisms (GCM) 10K type strain sequencing project: providing services to taxonomists for standard genome sequencing and annotation.</title>
        <authorList>
            <consortium name="The Broad Institute Genomics Platform"/>
            <consortium name="The Broad Institute Genome Sequencing Center for Infectious Disease"/>
            <person name="Wu L."/>
            <person name="Ma J."/>
        </authorList>
    </citation>
    <scope>NUCLEOTIDE SEQUENCE [LARGE SCALE GENOMIC DNA]</scope>
    <source>
        <strain evidence="2 3">JCM 10303</strain>
    </source>
</reference>
<dbReference type="InterPro" id="IPR041698">
    <property type="entry name" value="Methyltransf_25"/>
</dbReference>
<dbReference type="GO" id="GO:0008168">
    <property type="term" value="F:methyltransferase activity"/>
    <property type="evidence" value="ECO:0007669"/>
    <property type="project" value="UniProtKB-KW"/>
</dbReference>
<keyword evidence="3" id="KW-1185">Reference proteome</keyword>
<proteinExistence type="predicted"/>
<feature type="domain" description="Methyltransferase" evidence="1">
    <location>
        <begin position="39"/>
        <end position="133"/>
    </location>
</feature>
<accession>A0ABN1E8S4</accession>
<gene>
    <name evidence="2" type="ORF">GCM10009533_67890</name>
</gene>
<dbReference type="SUPFAM" id="SSF53335">
    <property type="entry name" value="S-adenosyl-L-methionine-dependent methyltransferases"/>
    <property type="match status" value="1"/>
</dbReference>
<keyword evidence="2" id="KW-0808">Transferase</keyword>
<evidence type="ECO:0000313" key="3">
    <source>
        <dbReference type="Proteomes" id="UP001500729"/>
    </source>
</evidence>
<dbReference type="Gene3D" id="3.40.50.150">
    <property type="entry name" value="Vaccinia Virus protein VP39"/>
    <property type="match status" value="1"/>
</dbReference>
<comment type="caution">
    <text evidence="2">The sequence shown here is derived from an EMBL/GenBank/DDBJ whole genome shotgun (WGS) entry which is preliminary data.</text>
</comment>
<dbReference type="CDD" id="cd02440">
    <property type="entry name" value="AdoMet_MTases"/>
    <property type="match status" value="1"/>
</dbReference>
<protein>
    <submittedName>
        <fullName evidence="2">Class I SAM-dependent methyltransferase</fullName>
    </submittedName>
</protein>
<dbReference type="Proteomes" id="UP001500729">
    <property type="component" value="Unassembled WGS sequence"/>
</dbReference>
<keyword evidence="2" id="KW-0489">Methyltransferase</keyword>
<dbReference type="PANTHER" id="PTHR43591">
    <property type="entry name" value="METHYLTRANSFERASE"/>
    <property type="match status" value="1"/>
</dbReference>
<dbReference type="Pfam" id="PF13649">
    <property type="entry name" value="Methyltransf_25"/>
    <property type="match status" value="1"/>
</dbReference>
<sequence length="279" mass="30718">MNDIDWAAMADMMVDEAEVHSPYVRQAFAELEHLAPRRVLDIGSGPGVAACRLAGLFLQAEVTAVDGTPELLARAEARAEQLGVRLRTRLAEFPEGLDDLPTADLVWSAQAVHHVGDQQSALDRIARLVAPGGVLAIVEGGLSPRFLPRDFGFGRPGLQARLDAALEDRFSTMRAELPGSVPVVEDWPRMLRHAGLTEARSRTFLVDHPAPLADTPRRLVRRLLERLRHMLAEGLDPDDLKALDRLLDPADPDGIDQRPDLFLLTAKTVHYARRALPLN</sequence>